<dbReference type="PANTHER" id="PTHR47751">
    <property type="entry name" value="SUPERFAMILY HYDROLASE, PUTATIVE (AFU_ORTHOLOGUE AFUA_2G16580)-RELATED"/>
    <property type="match status" value="1"/>
</dbReference>
<dbReference type="EMBL" id="FRAG01000092">
    <property type="protein sequence ID" value="SHK56523.1"/>
    <property type="molecule type" value="Genomic_DNA"/>
</dbReference>
<evidence type="ECO:0000259" key="1">
    <source>
        <dbReference type="Pfam" id="PF02129"/>
    </source>
</evidence>
<dbReference type="OrthoDB" id="9805123at2"/>
<dbReference type="InterPro" id="IPR029058">
    <property type="entry name" value="AB_hydrolase_fold"/>
</dbReference>
<dbReference type="SUPFAM" id="SSF53474">
    <property type="entry name" value="alpha/beta-Hydrolases"/>
    <property type="match status" value="1"/>
</dbReference>
<gene>
    <name evidence="2" type="ORF">SAMN02745912_03693</name>
</gene>
<evidence type="ECO:0000313" key="3">
    <source>
        <dbReference type="Proteomes" id="UP000184465"/>
    </source>
</evidence>
<proteinExistence type="predicted"/>
<protein>
    <recommendedName>
        <fullName evidence="1">Xaa-Pro dipeptidyl-peptidase-like domain-containing protein</fullName>
    </recommendedName>
</protein>
<sequence>MKSGINKVTFKSQGVNLAGLLFTPDNFDPAKKYPAVVFSGPFNQIKEQMGSNYGREMASRGYVFLSFDHIGYGDSEGAIRNNEKFSWKAEGIRDAVSYIRTLDFVDRNRLFGLGGCASGGYMPLVATTDKRIKAVATVSGMMSNLSSYFKSMPKEMLLQLFNMANDARQKEYETGVTEYYDALGMEAAVNDPALREGNEGYDYYMTDRAGAARYPNYTHMTVKTIMEDAPMTDAVHYAPYLYTPYIGIVGEKSFPKEGETPSPLHTGPLTQAFYDACSEPKEMVVVPGTSHVSLYDIDEHVKAAVDAMDAFFKKHTEWK</sequence>
<dbReference type="Proteomes" id="UP000184465">
    <property type="component" value="Unassembled WGS sequence"/>
</dbReference>
<dbReference type="GO" id="GO:0016787">
    <property type="term" value="F:hydrolase activity"/>
    <property type="evidence" value="ECO:0007669"/>
    <property type="project" value="InterPro"/>
</dbReference>
<dbReference type="Gene3D" id="1.10.10.800">
    <property type="match status" value="1"/>
</dbReference>
<accession>A0A1M6THX9</accession>
<dbReference type="InterPro" id="IPR000383">
    <property type="entry name" value="Xaa-Pro-like_dom"/>
</dbReference>
<dbReference type="STRING" id="1121301.SAMN02745912_03693"/>
<dbReference type="Gene3D" id="3.40.50.1820">
    <property type="entry name" value="alpha/beta hydrolase"/>
    <property type="match status" value="1"/>
</dbReference>
<dbReference type="Pfam" id="PF02129">
    <property type="entry name" value="Peptidase_S15"/>
    <property type="match status" value="1"/>
</dbReference>
<name>A0A1M6THX9_PARC5</name>
<feature type="domain" description="Xaa-Pro dipeptidyl-peptidase-like" evidence="1">
    <location>
        <begin position="14"/>
        <end position="149"/>
    </location>
</feature>
<evidence type="ECO:0000313" key="2">
    <source>
        <dbReference type="EMBL" id="SHK56523.1"/>
    </source>
</evidence>
<dbReference type="InterPro" id="IPR051411">
    <property type="entry name" value="Polyketide_trans_af380"/>
</dbReference>
<keyword evidence="3" id="KW-1185">Reference proteome</keyword>
<organism evidence="2 3">
    <name type="scientific">Paramaledivibacter caminithermalis (strain DSM 15212 / CIP 107654 / DViRD3)</name>
    <name type="common">Clostridium caminithermale</name>
    <dbReference type="NCBI Taxonomy" id="1121301"/>
    <lineage>
        <taxon>Bacteria</taxon>
        <taxon>Bacillati</taxon>
        <taxon>Bacillota</taxon>
        <taxon>Clostridia</taxon>
        <taxon>Peptostreptococcales</taxon>
        <taxon>Caminicellaceae</taxon>
        <taxon>Paramaledivibacter</taxon>
    </lineage>
</organism>
<dbReference type="PANTHER" id="PTHR47751:SF1">
    <property type="entry name" value="SUPERFAMILY HYDROLASE, PUTATIVE (AFU_ORTHOLOGUE AFUA_2G16580)-RELATED"/>
    <property type="match status" value="1"/>
</dbReference>
<dbReference type="RefSeq" id="WP_073153469.1">
    <property type="nucleotide sequence ID" value="NZ_FRAG01000092.1"/>
</dbReference>
<dbReference type="AlphaFoldDB" id="A0A1M6THX9"/>
<reference evidence="2 3" key="1">
    <citation type="submission" date="2016-11" db="EMBL/GenBank/DDBJ databases">
        <authorList>
            <person name="Jaros S."/>
            <person name="Januszkiewicz K."/>
            <person name="Wedrychowicz H."/>
        </authorList>
    </citation>
    <scope>NUCLEOTIDE SEQUENCE [LARGE SCALE GENOMIC DNA]</scope>
    <source>
        <strain evidence="2 3">DSM 15212</strain>
    </source>
</reference>